<organism evidence="1 2">
    <name type="scientific">Eretmocerus hayati</name>
    <dbReference type="NCBI Taxonomy" id="131215"/>
    <lineage>
        <taxon>Eukaryota</taxon>
        <taxon>Metazoa</taxon>
        <taxon>Ecdysozoa</taxon>
        <taxon>Arthropoda</taxon>
        <taxon>Hexapoda</taxon>
        <taxon>Insecta</taxon>
        <taxon>Pterygota</taxon>
        <taxon>Neoptera</taxon>
        <taxon>Endopterygota</taxon>
        <taxon>Hymenoptera</taxon>
        <taxon>Apocrita</taxon>
        <taxon>Proctotrupomorpha</taxon>
        <taxon>Chalcidoidea</taxon>
        <taxon>Aphelinidae</taxon>
        <taxon>Aphelininae</taxon>
        <taxon>Eretmocerus</taxon>
    </lineage>
</organism>
<evidence type="ECO:0000313" key="1">
    <source>
        <dbReference type="EMBL" id="KAJ8672720.1"/>
    </source>
</evidence>
<name>A0ACC2NT47_9HYME</name>
<evidence type="ECO:0000313" key="2">
    <source>
        <dbReference type="Proteomes" id="UP001239111"/>
    </source>
</evidence>
<dbReference type="EMBL" id="CM056743">
    <property type="protein sequence ID" value="KAJ8672720.1"/>
    <property type="molecule type" value="Genomic_DNA"/>
</dbReference>
<protein>
    <submittedName>
        <fullName evidence="1">Uncharacterized protein</fullName>
    </submittedName>
</protein>
<keyword evidence="2" id="KW-1185">Reference proteome</keyword>
<feature type="non-terminal residue" evidence="1">
    <location>
        <position position="135"/>
    </location>
</feature>
<feature type="non-terminal residue" evidence="1">
    <location>
        <position position="1"/>
    </location>
</feature>
<accession>A0ACC2NT47</accession>
<sequence>NMHSFPGQVNTGTAVTAQTSSTVHIRYDPSYLRTLPGRLKCAEIVLNILGFICVLISTHSHHNRSGWFNFIAMTGFWMTGLLLVFYLFHFVEKFDRIPWLKIEFFFCAFETVGYLVTSALVANLTFASASLGVAA</sequence>
<proteinExistence type="predicted"/>
<reference evidence="1" key="1">
    <citation type="submission" date="2023-04" db="EMBL/GenBank/DDBJ databases">
        <title>A chromosome-level genome assembly of the parasitoid wasp Eretmocerus hayati.</title>
        <authorList>
            <person name="Zhong Y."/>
            <person name="Liu S."/>
            <person name="Liu Y."/>
        </authorList>
    </citation>
    <scope>NUCLEOTIDE SEQUENCE</scope>
    <source>
        <strain evidence="1">ZJU_SS_LIU_2023</strain>
    </source>
</reference>
<comment type="caution">
    <text evidence="1">The sequence shown here is derived from an EMBL/GenBank/DDBJ whole genome shotgun (WGS) entry which is preliminary data.</text>
</comment>
<dbReference type="Proteomes" id="UP001239111">
    <property type="component" value="Chromosome 3"/>
</dbReference>
<gene>
    <name evidence="1" type="ORF">QAD02_003980</name>
</gene>